<protein>
    <submittedName>
        <fullName evidence="1">Uncharacterized protein</fullName>
    </submittedName>
</protein>
<name>A0A9W6QTA1_9PSEU</name>
<gene>
    <name evidence="1" type="ORF">Aglo03_53140</name>
</gene>
<comment type="caution">
    <text evidence="1">The sequence shown here is derived from an EMBL/GenBank/DDBJ whole genome shotgun (WGS) entry which is preliminary data.</text>
</comment>
<dbReference type="Proteomes" id="UP001165042">
    <property type="component" value="Unassembled WGS sequence"/>
</dbReference>
<sequence>MNRFCGLGKLLVTAGETAQQPITSSDPVELKRQFLDVTGRLVGVLDAALADLRALRPSPAPEVDPLIRQLTEAFAESRASIATARDDVRAVETLTVEVFSAAAQRLTTALGGLERAVKLLKAAQLPPALVAATDAAPNCR</sequence>
<accession>A0A9W6QTA1</accession>
<dbReference type="AlphaFoldDB" id="A0A9W6QTA1"/>
<organism evidence="1 2">
    <name type="scientific">Actinokineospora globicatena</name>
    <dbReference type="NCBI Taxonomy" id="103729"/>
    <lineage>
        <taxon>Bacteria</taxon>
        <taxon>Bacillati</taxon>
        <taxon>Actinomycetota</taxon>
        <taxon>Actinomycetes</taxon>
        <taxon>Pseudonocardiales</taxon>
        <taxon>Pseudonocardiaceae</taxon>
        <taxon>Actinokineospora</taxon>
    </lineage>
</organism>
<reference evidence="1" key="1">
    <citation type="submission" date="2023-02" db="EMBL/GenBank/DDBJ databases">
        <title>Actinokineospora globicatena NBRC 15670.</title>
        <authorList>
            <person name="Ichikawa N."/>
            <person name="Sato H."/>
            <person name="Tonouchi N."/>
        </authorList>
    </citation>
    <scope>NUCLEOTIDE SEQUENCE</scope>
    <source>
        <strain evidence="1">NBRC 15670</strain>
    </source>
</reference>
<evidence type="ECO:0000313" key="2">
    <source>
        <dbReference type="Proteomes" id="UP001165042"/>
    </source>
</evidence>
<keyword evidence="2" id="KW-1185">Reference proteome</keyword>
<proteinExistence type="predicted"/>
<evidence type="ECO:0000313" key="1">
    <source>
        <dbReference type="EMBL" id="GLW94498.1"/>
    </source>
</evidence>
<dbReference type="EMBL" id="BSSD01000009">
    <property type="protein sequence ID" value="GLW94498.1"/>
    <property type="molecule type" value="Genomic_DNA"/>
</dbReference>